<organism evidence="5">
    <name type="scientific">Encephalitozoon cuniculi</name>
    <name type="common">Microsporidian parasite</name>
    <dbReference type="NCBI Taxonomy" id="6035"/>
    <lineage>
        <taxon>Eukaryota</taxon>
        <taxon>Fungi</taxon>
        <taxon>Fungi incertae sedis</taxon>
        <taxon>Microsporidia</taxon>
        <taxon>Unikaryonidae</taxon>
        <taxon>Encephalitozoon</taxon>
    </lineage>
</organism>
<dbReference type="GO" id="GO:0003824">
    <property type="term" value="F:catalytic activity"/>
    <property type="evidence" value="ECO:0007669"/>
    <property type="project" value="InterPro"/>
</dbReference>
<sequence>MEGCIFCTLYRKGANIIYETDRLFALIDRYPLSKGHFLVIPKAHHPYLHNYKPEELSGVLDTIRHLVQKFGFERYNILQNNGNHQEVFHVHFHVIPFVSADERLMINWKAKSVSDKEYSEMVEEARLRVSS</sequence>
<evidence type="ECO:0000256" key="2">
    <source>
        <dbReference type="PIRSR" id="PIRSR601310-3"/>
    </source>
</evidence>
<dbReference type="GO" id="GO:0009117">
    <property type="term" value="P:nucleotide metabolic process"/>
    <property type="evidence" value="ECO:0007669"/>
    <property type="project" value="TreeGrafter"/>
</dbReference>
<dbReference type="SMR" id="M1JIG0"/>
<dbReference type="Gene3D" id="3.30.428.10">
    <property type="entry name" value="HIT-like"/>
    <property type="match status" value="1"/>
</dbReference>
<feature type="active site" description="Tele-AMP-histidine intermediate" evidence="1">
    <location>
        <position position="91"/>
    </location>
</feature>
<dbReference type="SUPFAM" id="SSF54197">
    <property type="entry name" value="HIT-like"/>
    <property type="match status" value="1"/>
</dbReference>
<protein>
    <submittedName>
        <fullName evidence="5">Hit family protein</fullName>
    </submittedName>
</protein>
<dbReference type="Pfam" id="PF01230">
    <property type="entry name" value="HIT"/>
    <property type="match status" value="1"/>
</dbReference>
<accession>M1JIG0</accession>
<gene>
    <name evidence="5" type="ORF">ECU08_0390</name>
</gene>
<dbReference type="InterPro" id="IPR001310">
    <property type="entry name" value="Histidine_triad_HIT"/>
</dbReference>
<dbReference type="AlphaFoldDB" id="M1JIG0"/>
<dbReference type="VEuPathDB" id="MicrosporidiaDB:M970_080360"/>
<dbReference type="PROSITE" id="PS51084">
    <property type="entry name" value="HIT_2"/>
    <property type="match status" value="1"/>
</dbReference>
<evidence type="ECO:0000256" key="3">
    <source>
        <dbReference type="PROSITE-ProRule" id="PRU00464"/>
    </source>
</evidence>
<reference evidence="5" key="1">
    <citation type="journal article" date="2013" name="Eukaryot. Cell">
        <title>Extremely Reduced Levels of Heterozygosity in the Vertebrate Pathogen Encephalitozoon cuniculi.</title>
        <authorList>
            <person name="Selman M."/>
            <person name="Sak B."/>
            <person name="Kvac M."/>
            <person name="Farinelli L."/>
            <person name="Weiss L.M."/>
            <person name="Corradi N."/>
        </authorList>
    </citation>
    <scope>NUCLEOTIDE SEQUENCE</scope>
</reference>
<dbReference type="VEuPathDB" id="MicrosporidiaDB:AEWR_080360"/>
<dbReference type="VEuPathDB" id="MicrosporidiaDB:AEWD_080310"/>
<dbReference type="InterPro" id="IPR036265">
    <property type="entry name" value="HIT-like_sf"/>
</dbReference>
<dbReference type="PANTHER" id="PTHR46648:SF1">
    <property type="entry name" value="ADENOSINE 5'-MONOPHOSPHORAMIDASE HNT1"/>
    <property type="match status" value="1"/>
</dbReference>
<dbReference type="InterPro" id="IPR011146">
    <property type="entry name" value="HIT-like"/>
</dbReference>
<dbReference type="EMBL" id="KC513605">
    <property type="protein sequence ID" value="AGE95174.1"/>
    <property type="molecule type" value="Genomic_DNA"/>
</dbReference>
<evidence type="ECO:0000259" key="4">
    <source>
        <dbReference type="PROSITE" id="PS51084"/>
    </source>
</evidence>
<dbReference type="VEuPathDB" id="MicrosporidiaDB:ECU08_0390"/>
<evidence type="ECO:0000256" key="1">
    <source>
        <dbReference type="PIRSR" id="PIRSR601310-1"/>
    </source>
</evidence>
<feature type="short sequence motif" description="Histidine triad motif" evidence="2 3">
    <location>
        <begin position="89"/>
        <end position="93"/>
    </location>
</feature>
<feature type="domain" description="HIT" evidence="4">
    <location>
        <begin position="5"/>
        <end position="104"/>
    </location>
</feature>
<proteinExistence type="predicted"/>
<name>M1JIG0_ENCCN</name>
<dbReference type="VEuPathDB" id="MicrosporidiaDB:AEWQ_080350"/>
<dbReference type="PANTHER" id="PTHR46648">
    <property type="entry name" value="HIT FAMILY PROTEIN 1"/>
    <property type="match status" value="1"/>
</dbReference>
<dbReference type="OMA" id="YHAEFMH"/>
<dbReference type="PRINTS" id="PR00332">
    <property type="entry name" value="HISTRIAD"/>
</dbReference>
<evidence type="ECO:0000313" key="5">
    <source>
        <dbReference type="EMBL" id="AGE95174.1"/>
    </source>
</evidence>